<protein>
    <recommendedName>
        <fullName evidence="3">Glycoside hydrolase family 42 N-terminal domain-containing protein</fullName>
    </recommendedName>
</protein>
<proteinExistence type="predicted"/>
<gene>
    <name evidence="1" type="ORF">MUY27_06420</name>
</gene>
<dbReference type="InterPro" id="IPR017853">
    <property type="entry name" value="GH"/>
</dbReference>
<dbReference type="PANTHER" id="PTHR12631:SF10">
    <property type="entry name" value="BETA-XYLOSIDASE-LIKE PROTEIN-RELATED"/>
    <property type="match status" value="1"/>
</dbReference>
<keyword evidence="2" id="KW-1185">Reference proteome</keyword>
<dbReference type="InterPro" id="IPR051923">
    <property type="entry name" value="Glycosyl_Hydrolase_39"/>
</dbReference>
<dbReference type="AlphaFoldDB" id="A0A9X1X1X0"/>
<organism evidence="1 2">
    <name type="scientific">Mucilaginibacter straminoryzae</name>
    <dbReference type="NCBI Taxonomy" id="2932774"/>
    <lineage>
        <taxon>Bacteria</taxon>
        <taxon>Pseudomonadati</taxon>
        <taxon>Bacteroidota</taxon>
        <taxon>Sphingobacteriia</taxon>
        <taxon>Sphingobacteriales</taxon>
        <taxon>Sphingobacteriaceae</taxon>
        <taxon>Mucilaginibacter</taxon>
    </lineage>
</organism>
<comment type="caution">
    <text evidence="1">The sequence shown here is derived from an EMBL/GenBank/DDBJ whole genome shotgun (WGS) entry which is preliminary data.</text>
</comment>
<evidence type="ECO:0000313" key="1">
    <source>
        <dbReference type="EMBL" id="MCJ8209336.1"/>
    </source>
</evidence>
<dbReference type="RefSeq" id="WP_245129166.1">
    <property type="nucleotide sequence ID" value="NZ_JALJEJ010000002.1"/>
</dbReference>
<dbReference type="EMBL" id="JALJEJ010000002">
    <property type="protein sequence ID" value="MCJ8209336.1"/>
    <property type="molecule type" value="Genomic_DNA"/>
</dbReference>
<dbReference type="PANTHER" id="PTHR12631">
    <property type="entry name" value="ALPHA-L-IDURONIDASE"/>
    <property type="match status" value="1"/>
</dbReference>
<dbReference type="SUPFAM" id="SSF51445">
    <property type="entry name" value="(Trans)glycosidases"/>
    <property type="match status" value="1"/>
</dbReference>
<accession>A0A9X1X1X0</accession>
<reference evidence="1" key="1">
    <citation type="submission" date="2022-04" db="EMBL/GenBank/DDBJ databases">
        <title>Mucilaginibacter sp. RS28 isolated from freshwater.</title>
        <authorList>
            <person name="Ko S.-R."/>
        </authorList>
    </citation>
    <scope>NUCLEOTIDE SEQUENCE</scope>
    <source>
        <strain evidence="1">RS28</strain>
    </source>
</reference>
<evidence type="ECO:0008006" key="3">
    <source>
        <dbReference type="Google" id="ProtNLM"/>
    </source>
</evidence>
<evidence type="ECO:0000313" key="2">
    <source>
        <dbReference type="Proteomes" id="UP001139450"/>
    </source>
</evidence>
<dbReference type="Proteomes" id="UP001139450">
    <property type="component" value="Unassembled WGS sequence"/>
</dbReference>
<name>A0A9X1X1X0_9SPHI</name>
<sequence length="528" mass="59050">MITVVMWLATVFSFSKCRREAVIHKADPSQYTKDSTGIPLKNMFGINAYEWNFLLDPNNPNDVTKIYETKMAAIKNFTAVRHYMDWEKLEQQQGKYTFNPVHSGGWNYDAIYQRCAKDSILLLADLKSCPGWFLDKFYPKDLRDAEDVPAPYGSNRSDPASYILQAKAAFQFAARYGANPHVDSALLTVDATPRWTADPVNQVKIGMNLVKYIECDNERDKWWKGPKAQQSPEEYAANLSAFYDGNKGKLGKNVGVKNADTTMKVVMGGLSTADVNYVKAMIEWCRKNRGYHADGSVDLCFDVINYHLYANDGDFSTHRQSTTGVAPELSEAGGIAYQFVQLSKANHVPVWLTENGYDINQGSLQKAIAVGSKTPLLTQADWIIRSCLMYMRYGINRLFFYQLFDDTPNSPATYATSGLVNDNSSRRPAADYIRQVNTLMGNYVYRGTINNDPLVDKYVLGKKTIYALTIPDQKGRTGTYTLDLGSATAATIYHLKAGTDTAIKTSVKTNKGKLTVTVTETPVFVHAN</sequence>
<dbReference type="Gene3D" id="3.20.20.80">
    <property type="entry name" value="Glycosidases"/>
    <property type="match status" value="1"/>
</dbReference>
<dbReference type="GO" id="GO:0004553">
    <property type="term" value="F:hydrolase activity, hydrolyzing O-glycosyl compounds"/>
    <property type="evidence" value="ECO:0007669"/>
    <property type="project" value="TreeGrafter"/>
</dbReference>